<proteinExistence type="predicted"/>
<organism evidence="2 3">
    <name type="scientific">Methylocaldum szegediense</name>
    <dbReference type="NCBI Taxonomy" id="73780"/>
    <lineage>
        <taxon>Bacteria</taxon>
        <taxon>Pseudomonadati</taxon>
        <taxon>Pseudomonadota</taxon>
        <taxon>Gammaproteobacteria</taxon>
        <taxon>Methylococcales</taxon>
        <taxon>Methylococcaceae</taxon>
        <taxon>Methylocaldum</taxon>
    </lineage>
</organism>
<geneLocation type="plasmid" evidence="2 3">
    <name>MSZNORminor</name>
</geneLocation>
<feature type="region of interest" description="Disordered" evidence="1">
    <location>
        <begin position="1"/>
        <end position="26"/>
    </location>
</feature>
<gene>
    <name evidence="2" type="ORF">MSZNOR_P0038</name>
</gene>
<dbReference type="Proteomes" id="UP001162030">
    <property type="component" value="Plasmid MSZNORminor"/>
</dbReference>
<evidence type="ECO:0000313" key="3">
    <source>
        <dbReference type="Proteomes" id="UP001162030"/>
    </source>
</evidence>
<evidence type="ECO:0000256" key="1">
    <source>
        <dbReference type="SAM" id="MobiDB-lite"/>
    </source>
</evidence>
<feature type="compositionally biased region" description="Low complexity" evidence="1">
    <location>
        <begin position="1"/>
        <end position="13"/>
    </location>
</feature>
<dbReference type="EMBL" id="OX458334">
    <property type="protein sequence ID" value="CAI8982851.1"/>
    <property type="molecule type" value="Genomic_DNA"/>
</dbReference>
<protein>
    <submittedName>
        <fullName evidence="2">TrfA protein</fullName>
    </submittedName>
</protein>
<reference evidence="2 3" key="1">
    <citation type="submission" date="2023-03" db="EMBL/GenBank/DDBJ databases">
        <authorList>
            <person name="Pearce D."/>
        </authorList>
    </citation>
    <scope>NUCLEOTIDE SEQUENCE [LARGE SCALE GENOMIC DNA]</scope>
    <source>
        <strain evidence="2">Msz</strain>
        <plasmid evidence="2 3">MSZNORminor</plasmid>
    </source>
</reference>
<accession>A0ABM9I9V0</accession>
<dbReference type="InterPro" id="IPR010751">
    <property type="entry name" value="TrfA"/>
</dbReference>
<evidence type="ECO:0000313" key="2">
    <source>
        <dbReference type="EMBL" id="CAI8982851.1"/>
    </source>
</evidence>
<name>A0ABM9I9V0_9GAMM</name>
<sequence length="291" mass="32815">MDPRDSQTAALALRQRRRPSSPSKSFIQLPLWPEPNRGVPNAIVRSALFGVVRRGRRRYAEKELIASWPGVTIRYTGMKLDQSDLDVWLFAVHLARHHTLGSQVRFSAYGFLNGIGRSKGKQNREWLKAVLTRLTACAVEIGVGNRSYTGSLVHEFFHDGDTNEYVLTVNPRLAMLFDDGYSLLAWQTRSALRSDLAKWIHCFVRSHPPGVSHRVGIDGLLHLCGSESKSVREFRQRLREAMGELEALGEVRNWRAKDIVLEFERAETEADQGFPAAVPADGEQIVNLVTK</sequence>
<keyword evidence="2" id="KW-0614">Plasmid</keyword>
<keyword evidence="3" id="KW-1185">Reference proteome</keyword>
<dbReference type="Pfam" id="PF07042">
    <property type="entry name" value="TrfA"/>
    <property type="match status" value="1"/>
</dbReference>